<keyword evidence="8" id="KW-1185">Reference proteome</keyword>
<comment type="similarity">
    <text evidence="2">Belongs to the TMEM86 family.</text>
</comment>
<evidence type="ECO:0000256" key="1">
    <source>
        <dbReference type="ARBA" id="ARBA00004141"/>
    </source>
</evidence>
<evidence type="ECO:0000256" key="6">
    <source>
        <dbReference type="SAM" id="Phobius"/>
    </source>
</evidence>
<feature type="transmembrane region" description="Helical" evidence="6">
    <location>
        <begin position="81"/>
        <end position="100"/>
    </location>
</feature>
<feature type="transmembrane region" description="Helical" evidence="6">
    <location>
        <begin position="6"/>
        <end position="24"/>
    </location>
</feature>
<protein>
    <submittedName>
        <fullName evidence="7">Membrane protein YhhN</fullName>
    </submittedName>
</protein>
<evidence type="ECO:0000313" key="7">
    <source>
        <dbReference type="EMBL" id="MDR6226078.1"/>
    </source>
</evidence>
<dbReference type="Pfam" id="PF07947">
    <property type="entry name" value="YhhN"/>
    <property type="match status" value="1"/>
</dbReference>
<dbReference type="PANTHER" id="PTHR31885">
    <property type="entry name" value="GH04784P"/>
    <property type="match status" value="1"/>
</dbReference>
<name>A0ABU1IMS7_9BACL</name>
<organism evidence="7 8">
    <name type="scientific">Desmospora profundinema</name>
    <dbReference type="NCBI Taxonomy" id="1571184"/>
    <lineage>
        <taxon>Bacteria</taxon>
        <taxon>Bacillati</taxon>
        <taxon>Bacillota</taxon>
        <taxon>Bacilli</taxon>
        <taxon>Bacillales</taxon>
        <taxon>Thermoactinomycetaceae</taxon>
        <taxon>Desmospora</taxon>
    </lineage>
</organism>
<accession>A0ABU1IMS7</accession>
<feature type="transmembrane region" description="Helical" evidence="6">
    <location>
        <begin position="56"/>
        <end position="74"/>
    </location>
</feature>
<dbReference type="InterPro" id="IPR012506">
    <property type="entry name" value="TMEM86B-like"/>
</dbReference>
<keyword evidence="3 6" id="KW-0812">Transmembrane</keyword>
<dbReference type="RefSeq" id="WP_309865492.1">
    <property type="nucleotide sequence ID" value="NZ_JAVDQG010000004.1"/>
</dbReference>
<evidence type="ECO:0000256" key="5">
    <source>
        <dbReference type="ARBA" id="ARBA00023136"/>
    </source>
</evidence>
<dbReference type="Proteomes" id="UP001185012">
    <property type="component" value="Unassembled WGS sequence"/>
</dbReference>
<evidence type="ECO:0000256" key="4">
    <source>
        <dbReference type="ARBA" id="ARBA00022989"/>
    </source>
</evidence>
<feature type="transmembrane region" description="Helical" evidence="6">
    <location>
        <begin position="31"/>
        <end position="50"/>
    </location>
</feature>
<dbReference type="EMBL" id="JAVDQG010000004">
    <property type="protein sequence ID" value="MDR6226078.1"/>
    <property type="molecule type" value="Genomic_DNA"/>
</dbReference>
<evidence type="ECO:0000256" key="2">
    <source>
        <dbReference type="ARBA" id="ARBA00007375"/>
    </source>
</evidence>
<evidence type="ECO:0000256" key="3">
    <source>
        <dbReference type="ARBA" id="ARBA00022692"/>
    </source>
</evidence>
<feature type="transmembrane region" description="Helical" evidence="6">
    <location>
        <begin position="106"/>
        <end position="125"/>
    </location>
</feature>
<evidence type="ECO:0000313" key="8">
    <source>
        <dbReference type="Proteomes" id="UP001185012"/>
    </source>
</evidence>
<dbReference type="PANTHER" id="PTHR31885:SF6">
    <property type="entry name" value="GH04784P"/>
    <property type="match status" value="1"/>
</dbReference>
<feature type="transmembrane region" description="Helical" evidence="6">
    <location>
        <begin position="137"/>
        <end position="159"/>
    </location>
</feature>
<comment type="subcellular location">
    <subcellularLocation>
        <location evidence="1">Membrane</location>
        <topology evidence="1">Multi-pass membrane protein</topology>
    </subcellularLocation>
</comment>
<gene>
    <name evidence="7" type="ORF">JOE21_002084</name>
</gene>
<proteinExistence type="inferred from homology"/>
<keyword evidence="4 6" id="KW-1133">Transmembrane helix</keyword>
<sequence length="214" mass="23989">MVVPLSLTAILLSAAGYLWGGVYRDRPWWRYMLKPGTMGFIILLAGWGAWQHPGAFSWLILAGLMFSLAGDIWLMLPQDRFLRGLISFFMGHLCYVLAFLTEAKGGLVIGIPVTLFLILNAWVLLRPLARGAEREGGTLLLIAVIAYVFAISLMVLFAWMTKNPWSILGALLFYISDAILGWDRFVRRLSWRDYGIMIPYFAAQTLIALSVVLG</sequence>
<comment type="caution">
    <text evidence="7">The sequence shown here is derived from an EMBL/GenBank/DDBJ whole genome shotgun (WGS) entry which is preliminary data.</text>
</comment>
<feature type="transmembrane region" description="Helical" evidence="6">
    <location>
        <begin position="165"/>
        <end position="182"/>
    </location>
</feature>
<reference evidence="7 8" key="1">
    <citation type="submission" date="2023-07" db="EMBL/GenBank/DDBJ databases">
        <title>Genomic Encyclopedia of Type Strains, Phase IV (KMG-IV): sequencing the most valuable type-strain genomes for metagenomic binning, comparative biology and taxonomic classification.</title>
        <authorList>
            <person name="Goeker M."/>
        </authorList>
    </citation>
    <scope>NUCLEOTIDE SEQUENCE [LARGE SCALE GENOMIC DNA]</scope>
    <source>
        <strain evidence="7 8">DSM 45903</strain>
    </source>
</reference>
<feature type="transmembrane region" description="Helical" evidence="6">
    <location>
        <begin position="194"/>
        <end position="213"/>
    </location>
</feature>
<keyword evidence="5 6" id="KW-0472">Membrane</keyword>